<dbReference type="InterPro" id="IPR005754">
    <property type="entry name" value="Sortase"/>
</dbReference>
<dbReference type="Pfam" id="PF04203">
    <property type="entry name" value="Sortase"/>
    <property type="match status" value="1"/>
</dbReference>
<protein>
    <submittedName>
        <fullName evidence="5">Sortase</fullName>
    </submittedName>
</protein>
<reference evidence="6" key="1">
    <citation type="journal article" date="2014" name="Genome Announc.">
        <title>Draft genome sequence of Weissella oryzae SG25T, isolated from fermented rice grains.</title>
        <authorList>
            <person name="Tanizawa Y."/>
            <person name="Fujisawa T."/>
            <person name="Mochizuki T."/>
            <person name="Kaminuma E."/>
            <person name="Suzuki Y."/>
            <person name="Nakamura Y."/>
            <person name="Tohno M."/>
        </authorList>
    </citation>
    <scope>NUCLEOTIDE SEQUENCE [LARGE SCALE GENOMIC DNA]</scope>
    <source>
        <strain evidence="6">DSM 25784 / JCM 18191 / LMG 30913 / SG25</strain>
    </source>
</reference>
<evidence type="ECO:0000313" key="6">
    <source>
        <dbReference type="Proteomes" id="UP000030643"/>
    </source>
</evidence>
<keyword evidence="1" id="KW-0645">Protease</keyword>
<dbReference type="RefSeq" id="WP_027698466.1">
    <property type="nucleotide sequence ID" value="NZ_DF820485.1"/>
</dbReference>
<keyword evidence="2" id="KW-0378">Hydrolase</keyword>
<gene>
    <name evidence="5" type="primary">srtA</name>
    <name evidence="5" type="ORF">WOSG25_021470</name>
</gene>
<feature type="active site" description="Proton donor/acceptor" evidence="4">
    <location>
        <position position="125"/>
    </location>
</feature>
<organism evidence="5 6">
    <name type="scientific">Weissella oryzae (strain DSM 25784 / JCM 18191 / LMG 30913 / SG25)</name>
    <dbReference type="NCBI Taxonomy" id="1329250"/>
    <lineage>
        <taxon>Bacteria</taxon>
        <taxon>Bacillati</taxon>
        <taxon>Bacillota</taxon>
        <taxon>Bacilli</taxon>
        <taxon>Lactobacillales</taxon>
        <taxon>Lactobacillaceae</taxon>
        <taxon>Weissella</taxon>
    </lineage>
</organism>
<keyword evidence="3" id="KW-0788">Thiol protease</keyword>
<proteinExistence type="predicted"/>
<dbReference type="Proteomes" id="UP000030643">
    <property type="component" value="Unassembled WGS sequence"/>
</dbReference>
<dbReference type="GO" id="GO:0006508">
    <property type="term" value="P:proteolysis"/>
    <property type="evidence" value="ECO:0007669"/>
    <property type="project" value="UniProtKB-KW"/>
</dbReference>
<dbReference type="CDD" id="cd06165">
    <property type="entry name" value="Sortase_A"/>
    <property type="match status" value="1"/>
</dbReference>
<evidence type="ECO:0000256" key="4">
    <source>
        <dbReference type="PIRSR" id="PIRSR605754-1"/>
    </source>
</evidence>
<dbReference type="eggNOG" id="COG3764">
    <property type="taxonomic scope" value="Bacteria"/>
</dbReference>
<dbReference type="InterPro" id="IPR042007">
    <property type="entry name" value="Sortase_A"/>
</dbReference>
<sequence>MWRWLKRLIWVLVLLIGLALVFHKQIAFYVLSNFQPKVSQQSIKKADKQNGNYNWAKVDSLSAEQILKARLEAGKINFIGYVAIPEIGLNVPISRGVDNLNISLGAGTLKPKQVMGEGNFALASHFIQGNSGRNLLFSPIYYSGKVGQKIYLTDLKQVYEYTATVHKIIDPTDVSVVDDVPGQKLITLITCNYTADNGRVLMQGRLDKSMSFKDAPKKLQHQLASEDNRWIK</sequence>
<accession>A0A069CRI1</accession>
<dbReference type="Gene3D" id="2.40.260.10">
    <property type="entry name" value="Sortase"/>
    <property type="match status" value="1"/>
</dbReference>
<dbReference type="OrthoDB" id="1648028at2"/>
<evidence type="ECO:0000313" key="5">
    <source>
        <dbReference type="EMBL" id="GAK30350.1"/>
    </source>
</evidence>
<evidence type="ECO:0000256" key="3">
    <source>
        <dbReference type="ARBA" id="ARBA00022807"/>
    </source>
</evidence>
<evidence type="ECO:0000256" key="1">
    <source>
        <dbReference type="ARBA" id="ARBA00022670"/>
    </source>
</evidence>
<feature type="active site" description="Acyl-thioester intermediate" evidence="4">
    <location>
        <position position="191"/>
    </location>
</feature>
<keyword evidence="6" id="KW-1185">Reference proteome</keyword>
<dbReference type="NCBIfam" id="TIGR01076">
    <property type="entry name" value="sortase_fam"/>
    <property type="match status" value="1"/>
</dbReference>
<dbReference type="AlphaFoldDB" id="A0A069CRI1"/>
<name>A0A069CRI1_WEIOS</name>
<dbReference type="GO" id="GO:0008234">
    <property type="term" value="F:cysteine-type peptidase activity"/>
    <property type="evidence" value="ECO:0007669"/>
    <property type="project" value="UniProtKB-KW"/>
</dbReference>
<dbReference type="EMBL" id="DF820485">
    <property type="protein sequence ID" value="GAK30350.1"/>
    <property type="molecule type" value="Genomic_DNA"/>
</dbReference>
<evidence type="ECO:0000256" key="2">
    <source>
        <dbReference type="ARBA" id="ARBA00022801"/>
    </source>
</evidence>
<dbReference type="InterPro" id="IPR023365">
    <property type="entry name" value="Sortase_dom-sf"/>
</dbReference>
<dbReference type="SUPFAM" id="SSF63817">
    <property type="entry name" value="Sortase"/>
    <property type="match status" value="1"/>
</dbReference>
<dbReference type="STRING" id="1329250.WOSG25_021470"/>